<keyword evidence="2" id="KW-0732">Signal</keyword>
<dbReference type="RefSeq" id="WP_194137704.1">
    <property type="nucleotide sequence ID" value="NZ_JADFFK010000033.1"/>
</dbReference>
<feature type="signal peptide" evidence="2">
    <location>
        <begin position="1"/>
        <end position="23"/>
    </location>
</feature>
<keyword evidence="1" id="KW-0812">Transmembrane</keyword>
<evidence type="ECO:0000313" key="4">
    <source>
        <dbReference type="Proteomes" id="UP000607796"/>
    </source>
</evidence>
<dbReference type="Proteomes" id="UP000607796">
    <property type="component" value="Unassembled WGS sequence"/>
</dbReference>
<organism evidence="3 4">
    <name type="scientific">Salipiger mangrovisoli</name>
    <dbReference type="NCBI Taxonomy" id="2865933"/>
    <lineage>
        <taxon>Bacteria</taxon>
        <taxon>Pseudomonadati</taxon>
        <taxon>Pseudomonadota</taxon>
        <taxon>Alphaproteobacteria</taxon>
        <taxon>Rhodobacterales</taxon>
        <taxon>Roseobacteraceae</taxon>
        <taxon>Salipiger</taxon>
    </lineage>
</organism>
<evidence type="ECO:0000313" key="3">
    <source>
        <dbReference type="EMBL" id="MBE9640434.1"/>
    </source>
</evidence>
<dbReference type="NCBIfam" id="TIGR03370">
    <property type="entry name" value="VPLPA-CTERM"/>
    <property type="match status" value="1"/>
</dbReference>
<accession>A0ABR9X9Z2</accession>
<reference evidence="3 4" key="1">
    <citation type="journal article" date="2021" name="Int. J. Syst. Evol. Microbiol.">
        <title>Salipiger mangrovisoli sp. nov., isolated from mangrove soil and the proposal for the reclassification of Paraphaeobacter pallidus as Salipiger pallidus comb. nov.</title>
        <authorList>
            <person name="Du J."/>
            <person name="Liu Y."/>
            <person name="Pei T."/>
            <person name="Deng M.R."/>
            <person name="Zhu H."/>
        </authorList>
    </citation>
    <scope>NUCLEOTIDE SEQUENCE [LARGE SCALE GENOMIC DNA]</scope>
    <source>
        <strain evidence="3 4">6D45A</strain>
    </source>
</reference>
<keyword evidence="1" id="KW-1133">Transmembrane helix</keyword>
<name>A0ABR9X9Z2_9RHOB</name>
<gene>
    <name evidence="3" type="ORF">IQ782_26625</name>
</gene>
<sequence length="155" mass="16404">MMSKLRYIAAAAALALAPISASATTTDYAFQDPLSGSVWNFSDGTSKAFQFAPKHGTEGGQYIVNIYNDLADTLRYQVAVLKTTFEHLSITEGASPLKGAWSILTVNYTADDALRGIYFTLEAVPLPAAALLMLTALGGLAVSRRRTGAAEKPAA</sequence>
<feature type="chain" id="PRO_5045835337" evidence="2">
    <location>
        <begin position="24"/>
        <end position="155"/>
    </location>
</feature>
<evidence type="ECO:0000256" key="1">
    <source>
        <dbReference type="SAM" id="Phobius"/>
    </source>
</evidence>
<comment type="caution">
    <text evidence="3">The sequence shown here is derived from an EMBL/GenBank/DDBJ whole genome shotgun (WGS) entry which is preliminary data.</text>
</comment>
<dbReference type="EMBL" id="JADFFK010000033">
    <property type="protein sequence ID" value="MBE9640434.1"/>
    <property type="molecule type" value="Genomic_DNA"/>
</dbReference>
<protein>
    <submittedName>
        <fullName evidence="3">VPLPA-CTERM sorting domain-containing protein</fullName>
    </submittedName>
</protein>
<evidence type="ECO:0000256" key="2">
    <source>
        <dbReference type="SAM" id="SignalP"/>
    </source>
</evidence>
<feature type="transmembrane region" description="Helical" evidence="1">
    <location>
        <begin position="124"/>
        <end position="142"/>
    </location>
</feature>
<keyword evidence="1" id="KW-0472">Membrane</keyword>
<keyword evidence="4" id="KW-1185">Reference proteome</keyword>
<proteinExistence type="predicted"/>
<dbReference type="InterPro" id="IPR022472">
    <property type="entry name" value="VPLPA-CTERM"/>
</dbReference>